<accession>A0A3M7Q8Y8</accession>
<evidence type="ECO:0000256" key="1">
    <source>
        <dbReference type="SAM" id="Phobius"/>
    </source>
</evidence>
<comment type="caution">
    <text evidence="2">The sequence shown here is derived from an EMBL/GenBank/DDBJ whole genome shotgun (WGS) entry which is preliminary data.</text>
</comment>
<feature type="transmembrane region" description="Helical" evidence="1">
    <location>
        <begin position="31"/>
        <end position="52"/>
    </location>
</feature>
<keyword evidence="1" id="KW-1133">Transmembrane helix</keyword>
<dbReference type="AlphaFoldDB" id="A0A3M7Q8Y8"/>
<proteinExistence type="predicted"/>
<dbReference type="Proteomes" id="UP000276133">
    <property type="component" value="Unassembled WGS sequence"/>
</dbReference>
<name>A0A3M7Q8Y8_BRAPC</name>
<protein>
    <submittedName>
        <fullName evidence="2">Uncharacterized protein</fullName>
    </submittedName>
</protein>
<keyword evidence="1" id="KW-0812">Transmembrane</keyword>
<sequence length="98" mass="11415">MEIFCAARTVPDGQKVKKMLKKKTKISFLEFWIWGCLSLRISGKLFIIYLFITRIIRFLYSCPGLCFSTPMNHNTQATCAQALIDINEIMNKILFLKF</sequence>
<keyword evidence="3" id="KW-1185">Reference proteome</keyword>
<keyword evidence="1" id="KW-0472">Membrane</keyword>
<organism evidence="2 3">
    <name type="scientific">Brachionus plicatilis</name>
    <name type="common">Marine rotifer</name>
    <name type="synonym">Brachionus muelleri</name>
    <dbReference type="NCBI Taxonomy" id="10195"/>
    <lineage>
        <taxon>Eukaryota</taxon>
        <taxon>Metazoa</taxon>
        <taxon>Spiralia</taxon>
        <taxon>Gnathifera</taxon>
        <taxon>Rotifera</taxon>
        <taxon>Eurotatoria</taxon>
        <taxon>Monogononta</taxon>
        <taxon>Pseudotrocha</taxon>
        <taxon>Ploima</taxon>
        <taxon>Brachionidae</taxon>
        <taxon>Brachionus</taxon>
    </lineage>
</organism>
<evidence type="ECO:0000313" key="3">
    <source>
        <dbReference type="Proteomes" id="UP000276133"/>
    </source>
</evidence>
<reference evidence="2 3" key="1">
    <citation type="journal article" date="2018" name="Sci. Rep.">
        <title>Genomic signatures of local adaptation to the degree of environmental predictability in rotifers.</title>
        <authorList>
            <person name="Franch-Gras L."/>
            <person name="Hahn C."/>
            <person name="Garcia-Roger E.M."/>
            <person name="Carmona M.J."/>
            <person name="Serra M."/>
            <person name="Gomez A."/>
        </authorList>
    </citation>
    <scope>NUCLEOTIDE SEQUENCE [LARGE SCALE GENOMIC DNA]</scope>
    <source>
        <strain evidence="2">HYR1</strain>
    </source>
</reference>
<evidence type="ECO:0000313" key="2">
    <source>
        <dbReference type="EMBL" id="RNA07866.1"/>
    </source>
</evidence>
<dbReference type="EMBL" id="REGN01006920">
    <property type="protein sequence ID" value="RNA07866.1"/>
    <property type="molecule type" value="Genomic_DNA"/>
</dbReference>
<gene>
    <name evidence="2" type="ORF">BpHYR1_032155</name>
</gene>